<comment type="similarity">
    <text evidence="2">Belongs to the glycosyl hydrolase 38 family.</text>
</comment>
<dbReference type="InterPro" id="IPR037094">
    <property type="entry name" value="Glyco_hydro_38_cen_sf"/>
</dbReference>
<evidence type="ECO:0000256" key="9">
    <source>
        <dbReference type="SAM" id="MobiDB-lite"/>
    </source>
</evidence>
<dbReference type="Gene3D" id="2.70.98.30">
    <property type="entry name" value="Golgi alpha-mannosidase II, domain 4"/>
    <property type="match status" value="1"/>
</dbReference>
<evidence type="ECO:0000256" key="1">
    <source>
        <dbReference type="ARBA" id="ARBA00000365"/>
    </source>
</evidence>
<protein>
    <recommendedName>
        <fullName evidence="8">Alpha-mannosidase</fullName>
        <ecNumber evidence="3">3.2.1.24</ecNumber>
    </recommendedName>
</protein>
<keyword evidence="4" id="KW-0479">Metal-binding</keyword>
<keyword evidence="12" id="KW-1185">Reference proteome</keyword>
<dbReference type="SUPFAM" id="SSF88713">
    <property type="entry name" value="Glycoside hydrolase/deacetylase"/>
    <property type="match status" value="1"/>
</dbReference>
<dbReference type="InterPro" id="IPR028995">
    <property type="entry name" value="Glyco_hydro_57/38_cen_sf"/>
</dbReference>
<dbReference type="RefSeq" id="XP_060458648.1">
    <property type="nucleotide sequence ID" value="XM_060602235.1"/>
</dbReference>
<name>A0AA48L7H8_9TREE</name>
<dbReference type="GO" id="GO:0030246">
    <property type="term" value="F:carbohydrate binding"/>
    <property type="evidence" value="ECO:0007669"/>
    <property type="project" value="InterPro"/>
</dbReference>
<evidence type="ECO:0000256" key="5">
    <source>
        <dbReference type="ARBA" id="ARBA00022801"/>
    </source>
</evidence>
<comment type="catalytic activity">
    <reaction evidence="1">
        <text>Hydrolysis of terminal, non-reducing alpha-D-mannose residues in alpha-D-mannosides.</text>
        <dbReference type="EC" id="3.2.1.24"/>
    </reaction>
</comment>
<dbReference type="InterPro" id="IPR015341">
    <property type="entry name" value="Glyco_hydro_38_cen"/>
</dbReference>
<keyword evidence="6" id="KW-0326">Glycosidase</keyword>
<feature type="compositionally biased region" description="Basic and acidic residues" evidence="9">
    <location>
        <begin position="22"/>
        <end position="33"/>
    </location>
</feature>
<dbReference type="FunFam" id="1.20.1270.50:FF:000004">
    <property type="entry name" value="alpha-mannosidase 2C1 isoform X1"/>
    <property type="match status" value="1"/>
</dbReference>
<dbReference type="Pfam" id="PF22907">
    <property type="entry name" value="Ams1-like_1st"/>
    <property type="match status" value="1"/>
</dbReference>
<sequence length="1152" mass="130820">MGSRQQPQPPHPPQPLGPMRSMRSDSDKPTGDNYPHLEYEARYKYMTGIDGRIDSFIGGHFSGYNLSALLFAHREDDTKHVQLEVWSPPGRSKPTFEEAKKQKYRSAKKYEEFGPSWTNHWFKVTVIIPKEWDKYERIQLEFDCSGEAMVMDSDGNVYHGLTGGWSVDRRVEFIIPEKDRKKGVGHYYIEASCNGMFGQNGENPPDPNRYYRLNSADLTVPNMDAWRLMWDFDSLHQLNHEMPWDSSLHHHTKKVLNNIIDVFRIGDLSCIPDCRKAAEEILGKDWEKVSDEENKDASQQTGQLWALGHCHIDTAWLWPFSVTQQKSARSWSTQLDLMDRYPEHRFATTQAQQYKWVEQLYPSLFTRIKEKVKEGLFQPTGCTWVEMDTNVPSGEALVRQFLYGQRYFESRFGSRSKTFVLPDTFGYSSQLPQISRLAGAPNFFTQKISWNIINSFPHTTFNWVGLDGTQVLTHMTPVNNYNSQCNMDDIRRGSTGHKNLEVTNQSLLFFGNGDGGGGPTPPMLEKLKRARAIAKRHDAGGQLPLVRMGGTIEKFYDAIREQTNNGRTLPTWHGELYLEIHRATYTTHGSIKKHNRKIEIMLREAEYATAMASLSNPKYKYPKDKIDSAWEDLLLCQFHDVLPGSSIQMVYDDAERIYHGVEKSITKVIEEAYQSLYQGTAALSPKAKLEGKAQIVAINTLPGTTRLEVMQVPIAEHASVRAHSVQMSSDRKHGYLLMDASPESAFATPRGLYADLQPARATQISANRFELINSSVKMMIEDGRITSLRDVALDRELIPEGMSGGLVVMEDHPNYWDAWDVDFFHLFKQKHLKFEKVRVKDVGPLRASLSVYLKYGDSDIEFDVSLDAVPASTMADARSMVRFDAHISWHQKHEFLKFELPLDIHNDVATYDTQFGTLTRPTHRNTSWDAAKFEVCAHKFADLSEYGYGVALINDCKYGYAVDGNVMRLSLLRGPTMPDPDCDMGKHEFSFAIYPHVGTYIESDVTPVAYAFNAPMRLRLGSASTALTFTGNPFRVENARNVILETVKRGEDDVHAEGEEQTLILRLFEQFGGHANAVLQITGLAVSKAELVNLMEDHMEDLKLSSAGPNASNDDCEIKLPFRGYEIKTVRLTLKPGAKAKARRDSTGWVKL</sequence>
<accession>A0AA48L7H8</accession>
<dbReference type="InterPro" id="IPR011013">
    <property type="entry name" value="Gal_mutarotase_sf_dom"/>
</dbReference>
<dbReference type="Pfam" id="PF01074">
    <property type="entry name" value="Glyco_hydro_38N"/>
    <property type="match status" value="1"/>
</dbReference>
<evidence type="ECO:0000259" key="10">
    <source>
        <dbReference type="SMART" id="SM00872"/>
    </source>
</evidence>
<dbReference type="InterPro" id="IPR027291">
    <property type="entry name" value="Glyco_hydro_38_N_sf"/>
</dbReference>
<dbReference type="EC" id="3.2.1.24" evidence="3"/>
<reference evidence="11" key="1">
    <citation type="journal article" date="2023" name="BMC Genomics">
        <title>Chromosome-level genome assemblies of Cutaneotrichosporon spp. (Trichosporonales, Basidiomycota) reveal imbalanced evolution between nucleotide sequences and chromosome synteny.</title>
        <authorList>
            <person name="Kobayashi Y."/>
            <person name="Kayamori A."/>
            <person name="Aoki K."/>
            <person name="Shiwa Y."/>
            <person name="Matsutani M."/>
            <person name="Fujita N."/>
            <person name="Sugita T."/>
            <person name="Iwasaki W."/>
            <person name="Tanaka N."/>
            <person name="Takashima M."/>
        </authorList>
    </citation>
    <scope>NUCLEOTIDE SEQUENCE</scope>
    <source>
        <strain evidence="11">HIS019</strain>
    </source>
</reference>
<dbReference type="Pfam" id="PF07748">
    <property type="entry name" value="Glyco_hydro_38C"/>
    <property type="match status" value="1"/>
</dbReference>
<dbReference type="InterPro" id="IPR011330">
    <property type="entry name" value="Glyco_hydro/deAcase_b/a-brl"/>
</dbReference>
<dbReference type="AlphaFoldDB" id="A0AA48L7H8"/>
<organism evidence="11 12">
    <name type="scientific">Cutaneotrichosporon cavernicola</name>
    <dbReference type="NCBI Taxonomy" id="279322"/>
    <lineage>
        <taxon>Eukaryota</taxon>
        <taxon>Fungi</taxon>
        <taxon>Dikarya</taxon>
        <taxon>Basidiomycota</taxon>
        <taxon>Agaricomycotina</taxon>
        <taxon>Tremellomycetes</taxon>
        <taxon>Trichosporonales</taxon>
        <taxon>Trichosporonaceae</taxon>
        <taxon>Cutaneotrichosporon</taxon>
    </lineage>
</organism>
<dbReference type="GO" id="GO:0009313">
    <property type="term" value="P:oligosaccharide catabolic process"/>
    <property type="evidence" value="ECO:0007669"/>
    <property type="project" value="TreeGrafter"/>
</dbReference>
<feature type="domain" description="Glycoside hydrolase family 38 central" evidence="10">
    <location>
        <begin position="579"/>
        <end position="658"/>
    </location>
</feature>
<dbReference type="FunFam" id="3.20.110.10:FF:000002">
    <property type="entry name" value="alpha-mannosidase 2C1 isoform X1"/>
    <property type="match status" value="1"/>
</dbReference>
<dbReference type="GeneID" id="85497253"/>
<dbReference type="SUPFAM" id="SSF88688">
    <property type="entry name" value="Families 57/38 glycoside transferase middle domain"/>
    <property type="match status" value="1"/>
</dbReference>
<dbReference type="EMBL" id="AP028216">
    <property type="protein sequence ID" value="BEI93383.1"/>
    <property type="molecule type" value="Genomic_DNA"/>
</dbReference>
<dbReference type="InterPro" id="IPR000602">
    <property type="entry name" value="Glyco_hydro_38_N"/>
</dbReference>
<dbReference type="GO" id="GO:0000329">
    <property type="term" value="C:fungal-type vacuole membrane"/>
    <property type="evidence" value="ECO:0007669"/>
    <property type="project" value="TreeGrafter"/>
</dbReference>
<evidence type="ECO:0000256" key="8">
    <source>
        <dbReference type="ARBA" id="ARBA00071615"/>
    </source>
</evidence>
<feature type="region of interest" description="Disordered" evidence="9">
    <location>
        <begin position="1"/>
        <end position="33"/>
    </location>
</feature>
<dbReference type="Proteomes" id="UP001233271">
    <property type="component" value="Chromosome 5"/>
</dbReference>
<dbReference type="Gene3D" id="1.20.1270.50">
    <property type="entry name" value="Glycoside hydrolase family 38, central domain"/>
    <property type="match status" value="1"/>
</dbReference>
<evidence type="ECO:0000256" key="3">
    <source>
        <dbReference type="ARBA" id="ARBA00012752"/>
    </source>
</evidence>
<evidence type="ECO:0000256" key="2">
    <source>
        <dbReference type="ARBA" id="ARBA00009792"/>
    </source>
</evidence>
<dbReference type="Pfam" id="PF09261">
    <property type="entry name" value="Alpha-mann_mid"/>
    <property type="match status" value="1"/>
</dbReference>
<evidence type="ECO:0000256" key="7">
    <source>
        <dbReference type="ARBA" id="ARBA00054985"/>
    </source>
</evidence>
<dbReference type="Pfam" id="PF17677">
    <property type="entry name" value="Glyco_hydro38C2"/>
    <property type="match status" value="1"/>
</dbReference>
<feature type="compositionally biased region" description="Pro residues" evidence="9">
    <location>
        <begin position="7"/>
        <end position="16"/>
    </location>
</feature>
<dbReference type="FunFam" id="2.70.98.30:FF:000001">
    <property type="entry name" value="alpha-mannosidase 2C1 isoform X2"/>
    <property type="match status" value="1"/>
</dbReference>
<evidence type="ECO:0000313" key="12">
    <source>
        <dbReference type="Proteomes" id="UP001233271"/>
    </source>
</evidence>
<dbReference type="InterPro" id="IPR054723">
    <property type="entry name" value="Ams1-like_N"/>
</dbReference>
<keyword evidence="5" id="KW-0378">Hydrolase</keyword>
<evidence type="ECO:0000313" key="11">
    <source>
        <dbReference type="EMBL" id="BEI93383.1"/>
    </source>
</evidence>
<proteinExistence type="inferred from homology"/>
<dbReference type="PANTHER" id="PTHR46017">
    <property type="entry name" value="ALPHA-MANNOSIDASE 2C1"/>
    <property type="match status" value="1"/>
</dbReference>
<dbReference type="KEGG" id="ccac:CcaHIS019_0510110"/>
<dbReference type="Gene3D" id="3.20.110.10">
    <property type="entry name" value="Glycoside hydrolase 38, N terminal domain"/>
    <property type="match status" value="1"/>
</dbReference>
<dbReference type="GO" id="GO:0004559">
    <property type="term" value="F:alpha-mannosidase activity"/>
    <property type="evidence" value="ECO:0007669"/>
    <property type="project" value="UniProtKB-EC"/>
</dbReference>
<dbReference type="InterPro" id="IPR041147">
    <property type="entry name" value="GH38_C"/>
</dbReference>
<dbReference type="InterPro" id="IPR011682">
    <property type="entry name" value="Glyco_hydro_38_C"/>
</dbReference>
<dbReference type="SMART" id="SM00872">
    <property type="entry name" value="Alpha-mann_mid"/>
    <property type="match status" value="1"/>
</dbReference>
<gene>
    <name evidence="11" type="primary">AMS1</name>
    <name evidence="11" type="ORF">CcaverHIS019_0510110</name>
</gene>
<dbReference type="GO" id="GO:0046872">
    <property type="term" value="F:metal ion binding"/>
    <property type="evidence" value="ECO:0007669"/>
    <property type="project" value="UniProtKB-KW"/>
</dbReference>
<dbReference type="PANTHER" id="PTHR46017:SF1">
    <property type="entry name" value="ALPHA-MANNOSIDASE 2C1"/>
    <property type="match status" value="1"/>
</dbReference>
<dbReference type="SUPFAM" id="SSF74650">
    <property type="entry name" value="Galactose mutarotase-like"/>
    <property type="match status" value="1"/>
</dbReference>
<evidence type="ECO:0000256" key="6">
    <source>
        <dbReference type="ARBA" id="ARBA00023295"/>
    </source>
</evidence>
<comment type="function">
    <text evidence="7">Degrades free oligosaccharides in the vacuole.</text>
</comment>
<dbReference type="GO" id="GO:0006013">
    <property type="term" value="P:mannose metabolic process"/>
    <property type="evidence" value="ECO:0007669"/>
    <property type="project" value="InterPro"/>
</dbReference>
<evidence type="ECO:0000256" key="4">
    <source>
        <dbReference type="ARBA" id="ARBA00022723"/>
    </source>
</evidence>